<dbReference type="Proteomes" id="UP001291309">
    <property type="component" value="Unassembled WGS sequence"/>
</dbReference>
<name>A0ABU5HA58_9BACT</name>
<keyword evidence="3" id="KW-1185">Reference proteome</keyword>
<comment type="caution">
    <text evidence="2">The sequence shown here is derived from an EMBL/GenBank/DDBJ whole genome shotgun (WGS) entry which is preliminary data.</text>
</comment>
<feature type="signal peptide" evidence="1">
    <location>
        <begin position="1"/>
        <end position="22"/>
    </location>
</feature>
<gene>
    <name evidence="2" type="ORF">SYV04_27295</name>
</gene>
<evidence type="ECO:0000256" key="1">
    <source>
        <dbReference type="SAM" id="SignalP"/>
    </source>
</evidence>
<protein>
    <recommendedName>
        <fullName evidence="4">Lipoprotein</fullName>
    </recommendedName>
</protein>
<reference evidence="2 3" key="1">
    <citation type="submission" date="2023-12" db="EMBL/GenBank/DDBJ databases">
        <title>the genome sequence of Hyalangium sp. s54d21.</title>
        <authorList>
            <person name="Zhang X."/>
        </authorList>
    </citation>
    <scope>NUCLEOTIDE SEQUENCE [LARGE SCALE GENOMIC DNA]</scope>
    <source>
        <strain evidence="3">s54d21</strain>
    </source>
</reference>
<evidence type="ECO:0000313" key="3">
    <source>
        <dbReference type="Proteomes" id="UP001291309"/>
    </source>
</evidence>
<evidence type="ECO:0008006" key="4">
    <source>
        <dbReference type="Google" id="ProtNLM"/>
    </source>
</evidence>
<evidence type="ECO:0000313" key="2">
    <source>
        <dbReference type="EMBL" id="MDY7230131.1"/>
    </source>
</evidence>
<dbReference type="EMBL" id="JAXIVS010000010">
    <property type="protein sequence ID" value="MDY7230131.1"/>
    <property type="molecule type" value="Genomic_DNA"/>
</dbReference>
<dbReference type="PROSITE" id="PS51257">
    <property type="entry name" value="PROKAR_LIPOPROTEIN"/>
    <property type="match status" value="1"/>
</dbReference>
<keyword evidence="1" id="KW-0732">Signal</keyword>
<accession>A0ABU5HA58</accession>
<proteinExistence type="predicted"/>
<dbReference type="RefSeq" id="WP_321548853.1">
    <property type="nucleotide sequence ID" value="NZ_JAXIVS010000010.1"/>
</dbReference>
<organism evidence="2 3">
    <name type="scientific">Hyalangium rubrum</name>
    <dbReference type="NCBI Taxonomy" id="3103134"/>
    <lineage>
        <taxon>Bacteria</taxon>
        <taxon>Pseudomonadati</taxon>
        <taxon>Myxococcota</taxon>
        <taxon>Myxococcia</taxon>
        <taxon>Myxococcales</taxon>
        <taxon>Cystobacterineae</taxon>
        <taxon>Archangiaceae</taxon>
        <taxon>Hyalangium</taxon>
    </lineage>
</organism>
<sequence length="121" mass="12628">MARASGLLLALATLACSSPAEKKTQAAEASVRRFFAALPDGDCAVLGPLLATGGSAQPCADTVRELNAHGFELVEVVGAEVDGRSADAVLVRAKVARDGAVREEPFILRVELQDGGWKLRL</sequence>
<feature type="chain" id="PRO_5046001074" description="Lipoprotein" evidence="1">
    <location>
        <begin position="23"/>
        <end position="121"/>
    </location>
</feature>